<reference evidence="3" key="1">
    <citation type="submission" date="2016-01" db="EMBL/GenBank/DDBJ databases">
        <authorList>
            <person name="Mitreva M."/>
            <person name="Pepin K.H."/>
            <person name="Mihindukulasuriya K.A."/>
            <person name="Fulton R."/>
            <person name="Fronick C."/>
            <person name="O'Laughlin M."/>
            <person name="Miner T."/>
            <person name="Herter B."/>
            <person name="Rosa B.A."/>
            <person name="Cordes M."/>
            <person name="Tomlinson C."/>
            <person name="Wollam A."/>
            <person name="Palsikar V.B."/>
            <person name="Mardis E.R."/>
            <person name="Wilson R.K."/>
        </authorList>
    </citation>
    <scope>NUCLEOTIDE SEQUENCE [LARGE SCALE GENOMIC DNA]</scope>
    <source>
        <strain evidence="3">GED7749B</strain>
    </source>
</reference>
<dbReference type="Proteomes" id="UP000070376">
    <property type="component" value="Unassembled WGS sequence"/>
</dbReference>
<dbReference type="GeneID" id="29813360"/>
<evidence type="ECO:0000313" key="2">
    <source>
        <dbReference type="EMBL" id="MDL5041794.1"/>
    </source>
</evidence>
<evidence type="ECO:0000313" key="3">
    <source>
        <dbReference type="Proteomes" id="UP000070376"/>
    </source>
</evidence>
<evidence type="ECO:0000313" key="1">
    <source>
        <dbReference type="EMBL" id="KWZ83355.1"/>
    </source>
</evidence>
<dbReference type="Proteomes" id="UP001223084">
    <property type="component" value="Unassembled WGS sequence"/>
</dbReference>
<accession>A0A133KV68</accession>
<reference evidence="2" key="3">
    <citation type="submission" date="2023-06" db="EMBL/GenBank/DDBJ databases">
        <title>Probiogenomic evaluation and L lactic producing Weizmannia coaggulans BKMTCR2-2 from tree bark.</title>
        <authorList>
            <person name="Mahittikon J."/>
            <person name="Tanasupawat S."/>
        </authorList>
    </citation>
    <scope>NUCLEOTIDE SEQUENCE</scope>
    <source>
        <strain evidence="2">BKMTCR2-2</strain>
    </source>
</reference>
<reference evidence="1" key="2">
    <citation type="submission" date="2016-01" db="EMBL/GenBank/DDBJ databases">
        <authorList>
            <person name="Oliw E.H."/>
        </authorList>
    </citation>
    <scope>NUCLEOTIDE SEQUENCE [LARGE SCALE GENOMIC DNA]</scope>
    <source>
        <strain evidence="1">GED7749B</strain>
    </source>
</reference>
<dbReference type="RefSeq" id="WP_013860643.1">
    <property type="nucleotide sequence ID" value="NZ_CABJCT010000014.1"/>
</dbReference>
<dbReference type="OMA" id="PFTTHIK"/>
<organism evidence="1 3">
    <name type="scientific">Heyndrickxia coagulans</name>
    <name type="common">Weizmannia coagulans</name>
    <dbReference type="NCBI Taxonomy" id="1398"/>
    <lineage>
        <taxon>Bacteria</taxon>
        <taxon>Bacillati</taxon>
        <taxon>Bacillota</taxon>
        <taxon>Bacilli</taxon>
        <taxon>Bacillales</taxon>
        <taxon>Bacillaceae</taxon>
        <taxon>Heyndrickxia</taxon>
    </lineage>
</organism>
<proteinExistence type="predicted"/>
<dbReference type="EMBL" id="LRPN01000038">
    <property type="protein sequence ID" value="KWZ83355.1"/>
    <property type="molecule type" value="Genomic_DNA"/>
</dbReference>
<gene>
    <name evidence="1" type="ORF">HMPREF3213_01258</name>
    <name evidence="2" type="ORF">QN341_12240</name>
</gene>
<comment type="caution">
    <text evidence="1">The sequence shown here is derived from an EMBL/GenBank/DDBJ whole genome shotgun (WGS) entry which is preliminary data.</text>
</comment>
<protein>
    <submittedName>
        <fullName evidence="1">Uncharacterized protein</fullName>
    </submittedName>
</protein>
<name>A0A133KV68_HEYCO</name>
<dbReference type="PATRIC" id="fig|1398.19.peg.1952"/>
<dbReference type="EMBL" id="JASUZX010000002">
    <property type="protein sequence ID" value="MDL5041794.1"/>
    <property type="molecule type" value="Genomic_DNA"/>
</dbReference>
<dbReference type="AlphaFoldDB" id="A0A133KV68"/>
<sequence>MKKQIIHVTVASSILFSVSVPFTTHIKAAEVSNQQENVHLTNTETQNLLKLQNELQAHGIAETDIVNGIQSSLSGEDTENHVVTTFGVKSKAAKVAAKSMIKKLKKIGRISWDRTVRNYVNKLPISKGSKSTLKKYLSYEFVMKTLNIVVDFEGTITNALTTQLKNMGVPSWLAGTAARALVTLLL</sequence>